<keyword evidence="8" id="KW-1185">Reference proteome</keyword>
<evidence type="ECO:0000256" key="5">
    <source>
        <dbReference type="SAM" id="SignalP"/>
    </source>
</evidence>
<feature type="chain" id="PRO_5031280544" evidence="5">
    <location>
        <begin position="23"/>
        <end position="512"/>
    </location>
</feature>
<evidence type="ECO:0000256" key="1">
    <source>
        <dbReference type="ARBA" id="ARBA00008779"/>
    </source>
</evidence>
<protein>
    <submittedName>
        <fullName evidence="7">Sulfatase-like hydrolase/transferase</fullName>
    </submittedName>
</protein>
<dbReference type="InterPro" id="IPR017850">
    <property type="entry name" value="Alkaline_phosphatase_core_sf"/>
</dbReference>
<evidence type="ECO:0000256" key="3">
    <source>
        <dbReference type="ARBA" id="ARBA00022801"/>
    </source>
</evidence>
<dbReference type="InterPro" id="IPR050738">
    <property type="entry name" value="Sulfatase"/>
</dbReference>
<name>A0A7X9S0L8_9BACT</name>
<keyword evidence="2" id="KW-0479">Metal-binding</keyword>
<proteinExistence type="inferred from homology"/>
<keyword evidence="4" id="KW-0106">Calcium</keyword>
<dbReference type="GO" id="GO:0016740">
    <property type="term" value="F:transferase activity"/>
    <property type="evidence" value="ECO:0007669"/>
    <property type="project" value="UniProtKB-KW"/>
</dbReference>
<dbReference type="SUPFAM" id="SSF53649">
    <property type="entry name" value="Alkaline phosphatase-like"/>
    <property type="match status" value="1"/>
</dbReference>
<dbReference type="PROSITE" id="PS00149">
    <property type="entry name" value="SULFATASE_2"/>
    <property type="match status" value="1"/>
</dbReference>
<evidence type="ECO:0000313" key="7">
    <source>
        <dbReference type="EMBL" id="NME72213.1"/>
    </source>
</evidence>
<reference evidence="7 8" key="1">
    <citation type="submission" date="2020-04" db="EMBL/GenBank/DDBJ databases">
        <title>Flammeovirga sp. SR4, a novel species isolated from seawater.</title>
        <authorList>
            <person name="Wang X."/>
        </authorList>
    </citation>
    <scope>NUCLEOTIDE SEQUENCE [LARGE SCALE GENOMIC DNA]</scope>
    <source>
        <strain evidence="7 8">ATCC 23126</strain>
    </source>
</reference>
<dbReference type="InterPro" id="IPR000917">
    <property type="entry name" value="Sulfatase_N"/>
</dbReference>
<feature type="domain" description="Sulfatase N-terminal" evidence="6">
    <location>
        <begin position="30"/>
        <end position="367"/>
    </location>
</feature>
<evidence type="ECO:0000256" key="4">
    <source>
        <dbReference type="ARBA" id="ARBA00022837"/>
    </source>
</evidence>
<gene>
    <name evidence="7" type="ORF">HHU12_29910</name>
</gene>
<dbReference type="GO" id="GO:0046872">
    <property type="term" value="F:metal ion binding"/>
    <property type="evidence" value="ECO:0007669"/>
    <property type="project" value="UniProtKB-KW"/>
</dbReference>
<dbReference type="AlphaFoldDB" id="A0A7X9S0L8"/>
<evidence type="ECO:0000313" key="8">
    <source>
        <dbReference type="Proteomes" id="UP000576082"/>
    </source>
</evidence>
<sequence length="512" mass="58121">MKRVIKCIAIAVLTLTMLNTYADDKKSKRPNIILILMDDLGYADVGFMPQSAKDVYTPNIDKLADQGTVFTSAYVTHPFCGPSRTGIMTGRMPHVFGAQFNLAAFSGFGVAKGETFISDVLQNAGYHTGAIGKWHLGATGDYHPLERGFDYFYGFLGGGHEYHSKTWLPASTYTPEKYSMGAYGMDYNRPMMKNKIYVETGKDKYVTDVLTDATLEFIDESKEKQQPFFLYLAYNAPHTPIQAKNEDIKAIQQKLGGKAAEAGSKRLTYTAMMYNVDYNIQRIVEKLEENGELENTMIVFMSDNGGKMPAGANNYPLRGRKGDAYEGGFRVPMFVYYPNSSMKKGDVNPYNFSALDFFPTFAKLAGAKIPKDKILDGKEVSENIFNNTNPREDESIYVLRHFFGKKPKQPNEAVDLNRVGVVRNNYKLYSDGNGKWKLFDLSKDISEQKDIAPQHPNIVKEMKNTVNKWTYTWEDKRPEFFDAPHYDFENKWNSTNMPNFKKTFGKIHENNQ</sequence>
<comment type="similarity">
    <text evidence="1">Belongs to the sulfatase family.</text>
</comment>
<feature type="signal peptide" evidence="5">
    <location>
        <begin position="1"/>
        <end position="22"/>
    </location>
</feature>
<accession>A0A7X9S0L8</accession>
<dbReference type="Gene3D" id="3.30.1120.10">
    <property type="match status" value="1"/>
</dbReference>
<dbReference type="Pfam" id="PF00884">
    <property type="entry name" value="Sulfatase"/>
    <property type="match status" value="1"/>
</dbReference>
<keyword evidence="7" id="KW-0808">Transferase</keyword>
<keyword evidence="5" id="KW-0732">Signal</keyword>
<dbReference type="PANTHER" id="PTHR42693:SF53">
    <property type="entry name" value="ENDO-4-O-SULFATASE"/>
    <property type="match status" value="1"/>
</dbReference>
<dbReference type="InterPro" id="IPR024607">
    <property type="entry name" value="Sulfatase_CS"/>
</dbReference>
<dbReference type="EMBL" id="JABANE010000143">
    <property type="protein sequence ID" value="NME72213.1"/>
    <property type="molecule type" value="Genomic_DNA"/>
</dbReference>
<keyword evidence="3 7" id="KW-0378">Hydrolase</keyword>
<dbReference type="Gene3D" id="3.40.720.10">
    <property type="entry name" value="Alkaline Phosphatase, subunit A"/>
    <property type="match status" value="1"/>
</dbReference>
<comment type="caution">
    <text evidence="7">The sequence shown here is derived from an EMBL/GenBank/DDBJ whole genome shotgun (WGS) entry which is preliminary data.</text>
</comment>
<dbReference type="PANTHER" id="PTHR42693">
    <property type="entry name" value="ARYLSULFATASE FAMILY MEMBER"/>
    <property type="match status" value="1"/>
</dbReference>
<dbReference type="RefSeq" id="WP_169660407.1">
    <property type="nucleotide sequence ID" value="NZ_JABANE010000143.1"/>
</dbReference>
<organism evidence="7 8">
    <name type="scientific">Flammeovirga aprica JL-4</name>
    <dbReference type="NCBI Taxonomy" id="694437"/>
    <lineage>
        <taxon>Bacteria</taxon>
        <taxon>Pseudomonadati</taxon>
        <taxon>Bacteroidota</taxon>
        <taxon>Cytophagia</taxon>
        <taxon>Cytophagales</taxon>
        <taxon>Flammeovirgaceae</taxon>
        <taxon>Flammeovirga</taxon>
    </lineage>
</organism>
<dbReference type="GO" id="GO:0004065">
    <property type="term" value="F:arylsulfatase activity"/>
    <property type="evidence" value="ECO:0007669"/>
    <property type="project" value="TreeGrafter"/>
</dbReference>
<dbReference type="Proteomes" id="UP000576082">
    <property type="component" value="Unassembled WGS sequence"/>
</dbReference>
<evidence type="ECO:0000256" key="2">
    <source>
        <dbReference type="ARBA" id="ARBA00022723"/>
    </source>
</evidence>
<evidence type="ECO:0000259" key="6">
    <source>
        <dbReference type="Pfam" id="PF00884"/>
    </source>
</evidence>